<reference evidence="1" key="1">
    <citation type="submission" date="2018-06" db="EMBL/GenBank/DDBJ databases">
        <authorList>
            <person name="Zhirakovskaya E."/>
        </authorList>
    </citation>
    <scope>NUCLEOTIDE SEQUENCE</scope>
</reference>
<organism evidence="1">
    <name type="scientific">hydrothermal vent metagenome</name>
    <dbReference type="NCBI Taxonomy" id="652676"/>
    <lineage>
        <taxon>unclassified sequences</taxon>
        <taxon>metagenomes</taxon>
        <taxon>ecological metagenomes</taxon>
    </lineage>
</organism>
<dbReference type="EMBL" id="UOFO01000106">
    <property type="protein sequence ID" value="VAW86921.1"/>
    <property type="molecule type" value="Genomic_DNA"/>
</dbReference>
<dbReference type="AlphaFoldDB" id="A0A3B0Z5V0"/>
<proteinExistence type="predicted"/>
<sequence>MTEIKHMKTKLPLIITVLLWSIFALLFANPNHASDHASNFRFNFEIGPSDFQTLPNVGVGVGSIDLETLPGNCGIGGTTGPMCGIGGTFTGIERADVDATPFYQGQIFIDGKLYWHIIVGDPKSGFAMESYTEQALGSGFGSFSGGVPANFGTLGLEGNSGNGWDPLGMDPSRGVDFTGNGSGDPTRTVIRQVMGDWTLDDKTKTWRCADSAEFCSEFLKDRLNFKPIISQTINDATTGVLVQSQFQLDMSNLTYDDNSQAGIITNTLTLIDLAESGFGLAYGNGNFDMTEDAQAGRSEVTAGRYVYNNCSNPNFLYGGSCLQAFSVAGGSNEYEEGSYTYSDGNTTDPMAYNWEGFFDPLQNTFTGLESSGSGNQAKCASGGADRPDTCVPLFEIPPIPSVEIPSVEIPSVEIPSVEIPSGFF</sequence>
<accession>A0A3B0Z5V0</accession>
<gene>
    <name evidence="1" type="ORF">MNBD_GAMMA16-784</name>
</gene>
<name>A0A3B0Z5V0_9ZZZZ</name>
<evidence type="ECO:0000313" key="1">
    <source>
        <dbReference type="EMBL" id="VAW86921.1"/>
    </source>
</evidence>
<protein>
    <submittedName>
        <fullName evidence="1">Uncharacterized protein</fullName>
    </submittedName>
</protein>